<dbReference type="PROSITE" id="PS50850">
    <property type="entry name" value="MFS"/>
    <property type="match status" value="1"/>
</dbReference>
<gene>
    <name evidence="7" type="ORF">E1294_32095</name>
</gene>
<proteinExistence type="predicted"/>
<dbReference type="GO" id="GO:0005886">
    <property type="term" value="C:plasma membrane"/>
    <property type="evidence" value="ECO:0007669"/>
    <property type="project" value="UniProtKB-SubCell"/>
</dbReference>
<organism evidence="7 8">
    <name type="scientific">Nonomuraea diastatica</name>
    <dbReference type="NCBI Taxonomy" id="1848329"/>
    <lineage>
        <taxon>Bacteria</taxon>
        <taxon>Bacillati</taxon>
        <taxon>Actinomycetota</taxon>
        <taxon>Actinomycetes</taxon>
        <taxon>Streptosporangiales</taxon>
        <taxon>Streptosporangiaceae</taxon>
        <taxon>Nonomuraea</taxon>
    </lineage>
</organism>
<dbReference type="PANTHER" id="PTHR42910">
    <property type="entry name" value="TRANSPORTER SCO4007-RELATED"/>
    <property type="match status" value="1"/>
</dbReference>
<sequence length="419" mass="43767">MQIHPRIGPLIRHEIGSYQRPNRVPRVVRVTTVRPPRAVSRKTVRLLATAYGLTIANLYYCQPLLPEIARSLGPHAADHLVAVGQLGYALALIIIVPLGDIVPRRPFLAVLLCCDAAALALTATAPTAGLLLAAGALIGLTAAAVVNTLIPYAAALVALDERGRAIGTMLTGGLTGVLLSRTVAGLVSQVAGWRALFVGAAVVTLLLAVVLTRVMPLAPPDLALPYRAQLRATVRLAATHRLLRRRSFIGACSFAAFGVFWSTAAFRLSEPPYEYGPAQIGLLALAGAAGAVVARPLGRTADRADRVRLTRATLALGAVSFAALWAGGHHVAWLLIGLLAMDTAVNAVHLLNMSVVYGIDDARARLASVYMTVYTLGGVVGAAVGPSVHAVGGWSATCLLGAAFLAIALVLTFTRTENP</sequence>
<comment type="caution">
    <text evidence="7">The sequence shown here is derived from an EMBL/GenBank/DDBJ whole genome shotgun (WGS) entry which is preliminary data.</text>
</comment>
<evidence type="ECO:0000256" key="5">
    <source>
        <dbReference type="SAM" id="Phobius"/>
    </source>
</evidence>
<protein>
    <submittedName>
        <fullName evidence="7">MFS transporter</fullName>
    </submittedName>
</protein>
<keyword evidence="8" id="KW-1185">Reference proteome</keyword>
<feature type="transmembrane region" description="Helical" evidence="5">
    <location>
        <begin position="278"/>
        <end position="297"/>
    </location>
</feature>
<evidence type="ECO:0000256" key="4">
    <source>
        <dbReference type="ARBA" id="ARBA00023136"/>
    </source>
</evidence>
<dbReference type="InterPro" id="IPR011701">
    <property type="entry name" value="MFS"/>
</dbReference>
<evidence type="ECO:0000313" key="7">
    <source>
        <dbReference type="EMBL" id="TDD16189.1"/>
    </source>
</evidence>
<keyword evidence="2 5" id="KW-0812">Transmembrane</keyword>
<dbReference type="InterPro" id="IPR036259">
    <property type="entry name" value="MFS_trans_sf"/>
</dbReference>
<dbReference type="PANTHER" id="PTHR42910:SF1">
    <property type="entry name" value="MAJOR FACILITATOR SUPERFAMILY (MFS) PROFILE DOMAIN-CONTAINING PROTEIN"/>
    <property type="match status" value="1"/>
</dbReference>
<feature type="transmembrane region" description="Helical" evidence="5">
    <location>
        <begin position="106"/>
        <end position="125"/>
    </location>
</feature>
<feature type="transmembrane region" description="Helical" evidence="5">
    <location>
        <begin position="309"/>
        <end position="326"/>
    </location>
</feature>
<dbReference type="SUPFAM" id="SSF103473">
    <property type="entry name" value="MFS general substrate transporter"/>
    <property type="match status" value="1"/>
</dbReference>
<dbReference type="Gene3D" id="1.20.1250.20">
    <property type="entry name" value="MFS general substrate transporter like domains"/>
    <property type="match status" value="1"/>
</dbReference>
<dbReference type="OrthoDB" id="9815356at2"/>
<feature type="transmembrane region" description="Helical" evidence="5">
    <location>
        <begin position="193"/>
        <end position="212"/>
    </location>
</feature>
<feature type="transmembrane region" description="Helical" evidence="5">
    <location>
        <begin position="391"/>
        <end position="413"/>
    </location>
</feature>
<evidence type="ECO:0000256" key="3">
    <source>
        <dbReference type="ARBA" id="ARBA00022989"/>
    </source>
</evidence>
<dbReference type="Pfam" id="PF07690">
    <property type="entry name" value="MFS_1"/>
    <property type="match status" value="1"/>
</dbReference>
<dbReference type="Proteomes" id="UP000294543">
    <property type="component" value="Unassembled WGS sequence"/>
</dbReference>
<evidence type="ECO:0000256" key="2">
    <source>
        <dbReference type="ARBA" id="ARBA00022692"/>
    </source>
</evidence>
<comment type="subcellular location">
    <subcellularLocation>
        <location evidence="1">Cell membrane</location>
        <topology evidence="1">Multi-pass membrane protein</topology>
    </subcellularLocation>
</comment>
<feature type="transmembrane region" description="Helical" evidence="5">
    <location>
        <begin position="131"/>
        <end position="159"/>
    </location>
</feature>
<dbReference type="InterPro" id="IPR020846">
    <property type="entry name" value="MFS_dom"/>
</dbReference>
<feature type="transmembrane region" description="Helical" evidence="5">
    <location>
        <begin position="364"/>
        <end position="385"/>
    </location>
</feature>
<feature type="transmembrane region" description="Helical" evidence="5">
    <location>
        <begin position="43"/>
        <end position="60"/>
    </location>
</feature>
<accession>A0A4R4WBK8</accession>
<evidence type="ECO:0000259" key="6">
    <source>
        <dbReference type="PROSITE" id="PS50850"/>
    </source>
</evidence>
<feature type="transmembrane region" description="Helical" evidence="5">
    <location>
        <begin position="248"/>
        <end position="266"/>
    </location>
</feature>
<dbReference type="AlphaFoldDB" id="A0A4R4WBK8"/>
<dbReference type="CDD" id="cd17324">
    <property type="entry name" value="MFS_NepI_like"/>
    <property type="match status" value="1"/>
</dbReference>
<evidence type="ECO:0000256" key="1">
    <source>
        <dbReference type="ARBA" id="ARBA00004651"/>
    </source>
</evidence>
<feature type="transmembrane region" description="Helical" evidence="5">
    <location>
        <begin position="80"/>
        <end position="99"/>
    </location>
</feature>
<feature type="transmembrane region" description="Helical" evidence="5">
    <location>
        <begin position="166"/>
        <end position="187"/>
    </location>
</feature>
<dbReference type="EMBL" id="SMKP01000110">
    <property type="protein sequence ID" value="TDD16189.1"/>
    <property type="molecule type" value="Genomic_DNA"/>
</dbReference>
<dbReference type="GO" id="GO:0022857">
    <property type="term" value="F:transmembrane transporter activity"/>
    <property type="evidence" value="ECO:0007669"/>
    <property type="project" value="InterPro"/>
</dbReference>
<evidence type="ECO:0000313" key="8">
    <source>
        <dbReference type="Proteomes" id="UP000294543"/>
    </source>
</evidence>
<reference evidence="7 8" key="1">
    <citation type="submission" date="2019-03" db="EMBL/GenBank/DDBJ databases">
        <title>Draft genome sequences of novel Actinobacteria.</title>
        <authorList>
            <person name="Sahin N."/>
            <person name="Ay H."/>
            <person name="Saygin H."/>
        </authorList>
    </citation>
    <scope>NUCLEOTIDE SEQUENCE [LARGE SCALE GENOMIC DNA]</scope>
    <source>
        <strain evidence="7 8">KC712</strain>
    </source>
</reference>
<keyword evidence="3 5" id="KW-1133">Transmembrane helix</keyword>
<feature type="domain" description="Major facilitator superfamily (MFS) profile" evidence="6">
    <location>
        <begin position="38"/>
        <end position="419"/>
    </location>
</feature>
<feature type="transmembrane region" description="Helical" evidence="5">
    <location>
        <begin position="332"/>
        <end position="352"/>
    </location>
</feature>
<keyword evidence="4 5" id="KW-0472">Membrane</keyword>
<name>A0A4R4WBK8_9ACTN</name>